<gene>
    <name evidence="1" type="ORF">H6A19_08495</name>
</gene>
<protein>
    <submittedName>
        <fullName evidence="1">Uncharacterized protein</fullName>
    </submittedName>
</protein>
<dbReference type="Gene3D" id="3.20.20.80">
    <property type="entry name" value="Glycosidases"/>
    <property type="match status" value="1"/>
</dbReference>
<dbReference type="InterPro" id="IPR017853">
    <property type="entry name" value="GH"/>
</dbReference>
<name>A0ABS2FG90_9CLOT</name>
<organism evidence="1 2">
    <name type="scientific">Clostridium saudiense</name>
    <dbReference type="NCBI Taxonomy" id="1414720"/>
    <lineage>
        <taxon>Bacteria</taxon>
        <taxon>Bacillati</taxon>
        <taxon>Bacillota</taxon>
        <taxon>Clostridia</taxon>
        <taxon>Eubacteriales</taxon>
        <taxon>Clostridiaceae</taxon>
        <taxon>Clostridium</taxon>
    </lineage>
</organism>
<keyword evidence="2" id="KW-1185">Reference proteome</keyword>
<reference evidence="1 2" key="1">
    <citation type="journal article" date="2021" name="Sci. Rep.">
        <title>The distribution of antibiotic resistance genes in chicken gut microbiota commensals.</title>
        <authorList>
            <person name="Juricova H."/>
            <person name="Matiasovicova J."/>
            <person name="Kubasova T."/>
            <person name="Cejkova D."/>
            <person name="Rychlik I."/>
        </authorList>
    </citation>
    <scope>NUCLEOTIDE SEQUENCE [LARGE SCALE GENOMIC DNA]</scope>
    <source>
        <strain evidence="1 2">An435</strain>
    </source>
</reference>
<evidence type="ECO:0000313" key="2">
    <source>
        <dbReference type="Proteomes" id="UP000767334"/>
    </source>
</evidence>
<sequence length="699" mass="81975">MKKFLIVATIIFIIIISNTNEFISDKFQTSDSYFTKVIDKDIYIAKNNKWEKFYIKGINMNSTKPGVYSNDYNVTYEEYSRWISLIYNMGVNCIRVPNLMGHDFYKALEEFNRDNENPIYLMQGIYFDETYLQDGYDPQSINLKSVFKDNIKLIVDSIHGNNYNFDKADILKNYNTDVSEYVLGYTVGIEFEEDDLIYTEIMNEKKSYYGKYIYTDSDASSFESYLAQMGDYLADYEMKTYEKQRLISFIGSSSYHIVNSMENSNSDYTISNLSKDKDVAKKYVDIENIKYKKNLKTGIVASYNIFPAYSEIKQYYGNLKYYLETINNYHTVPVIISELGIPSSRVANSFTEGEEQQYINEEKQGELLVQAYRDIKTSNCAGGFIFEFQDSWSRSSWNTKESKLIDRSAYWSDAQTYSQNFGVMTFEPGEVKSTPYPDTSIDEWDADSIVSEDENITLSMKSDEKYLYFMIKSLDRFDFEKDEIYIDLDVTPNSGVEQSSQFDLIFETPVDFIININGKENSRVYIHEYYNEFTFNKNKTLNKARPDLINYKYNMDEFSKILIEVSPKIYVENSNSFIEEVNYETGKLVHGNANPMSDYFNSVSDFYIGDNYIEIRIPWALLNFMDPSTKQIKDDFYKEFKTKPLQINEINVGCTIKENGSTIKRLKSESYDLDGWIMPKYHERLKQSYYILKEELNKK</sequence>
<dbReference type="SUPFAM" id="SSF51445">
    <property type="entry name" value="(Trans)glycosidases"/>
    <property type="match status" value="1"/>
</dbReference>
<evidence type="ECO:0000313" key="1">
    <source>
        <dbReference type="EMBL" id="MBM6819374.1"/>
    </source>
</evidence>
<proteinExistence type="predicted"/>
<accession>A0ABS2FG90</accession>
<dbReference type="RefSeq" id="WP_204572253.1">
    <property type="nucleotide sequence ID" value="NZ_JACJLL010000044.1"/>
</dbReference>
<dbReference type="EMBL" id="JACJLL010000044">
    <property type="protein sequence ID" value="MBM6819374.1"/>
    <property type="molecule type" value="Genomic_DNA"/>
</dbReference>
<dbReference type="Proteomes" id="UP000767334">
    <property type="component" value="Unassembled WGS sequence"/>
</dbReference>
<comment type="caution">
    <text evidence="1">The sequence shown here is derived from an EMBL/GenBank/DDBJ whole genome shotgun (WGS) entry which is preliminary data.</text>
</comment>